<dbReference type="Proteomes" id="UP000606889">
    <property type="component" value="Unassembled WGS sequence"/>
</dbReference>
<feature type="transmembrane region" description="Helical" evidence="1">
    <location>
        <begin position="167"/>
        <end position="186"/>
    </location>
</feature>
<protein>
    <submittedName>
        <fullName evidence="3">CPBP family intramembrane metalloprotease</fullName>
    </submittedName>
</protein>
<evidence type="ECO:0000256" key="1">
    <source>
        <dbReference type="SAM" id="Phobius"/>
    </source>
</evidence>
<feature type="transmembrane region" description="Helical" evidence="1">
    <location>
        <begin position="239"/>
        <end position="263"/>
    </location>
</feature>
<organism evidence="3 4">
    <name type="scientific">Christensenella tenuis</name>
    <dbReference type="NCBI Taxonomy" id="2763033"/>
    <lineage>
        <taxon>Bacteria</taxon>
        <taxon>Bacillati</taxon>
        <taxon>Bacillota</taxon>
        <taxon>Clostridia</taxon>
        <taxon>Christensenellales</taxon>
        <taxon>Christensenellaceae</taxon>
        <taxon>Christensenella</taxon>
    </lineage>
</organism>
<keyword evidence="3" id="KW-0378">Hydrolase</keyword>
<feature type="domain" description="CAAX prenyl protease 2/Lysostaphin resistance protein A-like" evidence="2">
    <location>
        <begin position="139"/>
        <end position="226"/>
    </location>
</feature>
<gene>
    <name evidence="3" type="ORF">H8S18_11105</name>
</gene>
<dbReference type="Pfam" id="PF02517">
    <property type="entry name" value="Rce1-like"/>
    <property type="match status" value="1"/>
</dbReference>
<keyword evidence="4" id="KW-1185">Reference proteome</keyword>
<accession>A0ABR7EGJ8</accession>
<keyword evidence="1" id="KW-1133">Transmembrane helix</keyword>
<name>A0ABR7EGJ8_9FIRM</name>
<dbReference type="RefSeq" id="WP_186858345.1">
    <property type="nucleotide sequence ID" value="NZ_JACOON010000006.1"/>
</dbReference>
<dbReference type="InterPro" id="IPR003675">
    <property type="entry name" value="Rce1/LyrA-like_dom"/>
</dbReference>
<dbReference type="GO" id="GO:0008237">
    <property type="term" value="F:metallopeptidase activity"/>
    <property type="evidence" value="ECO:0007669"/>
    <property type="project" value="UniProtKB-KW"/>
</dbReference>
<comment type="caution">
    <text evidence="3">The sequence shown here is derived from an EMBL/GenBank/DDBJ whole genome shotgun (WGS) entry which is preliminary data.</text>
</comment>
<keyword evidence="3" id="KW-0645">Protease</keyword>
<dbReference type="InterPro" id="IPR052710">
    <property type="entry name" value="CAAX_protease"/>
</dbReference>
<keyword evidence="1" id="KW-0812">Transmembrane</keyword>
<feature type="transmembrane region" description="Helical" evidence="1">
    <location>
        <begin position="284"/>
        <end position="313"/>
    </location>
</feature>
<sequence length="314" mass="34502">MMELTVNEKLERRNLSRLGFAYLVLLAVIQIGTSGLVLVFYRIFPRMGMEGVFAIQFTVVYGVGIPLAAFVARKVPALPRPPVDFSFQKVFVLFMVCYFLGWLTALASNGIISFLSSISPNGFYLGSAAEYLSPKEPVFNVLVVAAMVVAAPILEEWFFRKILISRLLRYGQLFAVVVSALMFGLYHGNMMQLIPALALGIALGYIYTRTGNIADTIVIHILNNAVSVFYSLFAAAGVFWAAALVSLASFAFVIAGCVLFFKNRKAIRLSWRLLVLPERGWSKIAVLNAGVLCSFIFAIALVIFSSIAAMGLVY</sequence>
<feature type="transmembrane region" description="Helical" evidence="1">
    <location>
        <begin position="53"/>
        <end position="72"/>
    </location>
</feature>
<dbReference type="EMBL" id="JACOON010000006">
    <property type="protein sequence ID" value="MBC5648886.1"/>
    <property type="molecule type" value="Genomic_DNA"/>
</dbReference>
<reference evidence="3 4" key="1">
    <citation type="submission" date="2020-08" db="EMBL/GenBank/DDBJ databases">
        <title>Genome public.</title>
        <authorList>
            <person name="Liu C."/>
            <person name="Sun Q."/>
        </authorList>
    </citation>
    <scope>NUCLEOTIDE SEQUENCE [LARGE SCALE GENOMIC DNA]</scope>
    <source>
        <strain evidence="3 4">NSJ-35</strain>
    </source>
</reference>
<feature type="transmembrane region" description="Helical" evidence="1">
    <location>
        <begin position="138"/>
        <end position="155"/>
    </location>
</feature>
<feature type="transmembrane region" description="Helical" evidence="1">
    <location>
        <begin position="92"/>
        <end position="118"/>
    </location>
</feature>
<dbReference type="PANTHER" id="PTHR36435:SF1">
    <property type="entry name" value="CAAX AMINO TERMINAL PROTEASE FAMILY PROTEIN"/>
    <property type="match status" value="1"/>
</dbReference>
<dbReference type="PANTHER" id="PTHR36435">
    <property type="entry name" value="SLR1288 PROTEIN"/>
    <property type="match status" value="1"/>
</dbReference>
<feature type="transmembrane region" description="Helical" evidence="1">
    <location>
        <begin position="213"/>
        <end position="233"/>
    </location>
</feature>
<keyword evidence="1" id="KW-0472">Membrane</keyword>
<evidence type="ECO:0000313" key="3">
    <source>
        <dbReference type="EMBL" id="MBC5648886.1"/>
    </source>
</evidence>
<feature type="transmembrane region" description="Helical" evidence="1">
    <location>
        <begin position="20"/>
        <end position="41"/>
    </location>
</feature>
<keyword evidence="3" id="KW-0482">Metalloprotease</keyword>
<proteinExistence type="predicted"/>
<evidence type="ECO:0000313" key="4">
    <source>
        <dbReference type="Proteomes" id="UP000606889"/>
    </source>
</evidence>
<feature type="transmembrane region" description="Helical" evidence="1">
    <location>
        <begin position="192"/>
        <end position="208"/>
    </location>
</feature>
<evidence type="ECO:0000259" key="2">
    <source>
        <dbReference type="Pfam" id="PF02517"/>
    </source>
</evidence>